<dbReference type="Proteomes" id="UP000769766">
    <property type="component" value="Unassembled WGS sequence"/>
</dbReference>
<gene>
    <name evidence="3" type="ORF">HYY20_12840</name>
</gene>
<feature type="domain" description="Calcineurin-like phosphoesterase" evidence="2">
    <location>
        <begin position="54"/>
        <end position="238"/>
    </location>
</feature>
<evidence type="ECO:0000256" key="1">
    <source>
        <dbReference type="RuleBase" id="RU362119"/>
    </source>
</evidence>
<sequence length="337" mass="37814">MPYPILRFMIFGICLLAAVPMIEATEAPRSLTILYTSNVQGNLDPCGCAKEQLGDIPTRAAVLRSLRAREKNVLVVDSGDAFSDGSLFNTFDRARRDLIVEAMSHMGYNYLNVGDTELGFNRSILQEIQEKARFMLLSANILDRTRREPVFSPYAIHNVGGLKVALIGLVTDRPSKRIPPEHTRDLLFVDPIIAAREYVSALEEQSDLVVVVAHLGLEREKELAQAVPQIDVIIGGHSSELRKTPLKVGKTLILEGGEQGQYVGKLSLKLNPAREVVSYEHELVPVDARHFPADRHIQTLWQAYKEREKKGEIYDRRDRRKSLTFSLEGPTPFEGKD</sequence>
<protein>
    <submittedName>
        <fullName evidence="3">Bifunctional metallophosphatase/5'-nucleotidase</fullName>
    </submittedName>
</protein>
<dbReference type="GO" id="GO:0009166">
    <property type="term" value="P:nucleotide catabolic process"/>
    <property type="evidence" value="ECO:0007669"/>
    <property type="project" value="InterPro"/>
</dbReference>
<dbReference type="InterPro" id="IPR004843">
    <property type="entry name" value="Calcineurin-like_PHP"/>
</dbReference>
<dbReference type="GO" id="GO:0016787">
    <property type="term" value="F:hydrolase activity"/>
    <property type="evidence" value="ECO:0007669"/>
    <property type="project" value="UniProtKB-KW"/>
</dbReference>
<dbReference type="InterPro" id="IPR006179">
    <property type="entry name" value="5_nucleotidase/apyrase"/>
</dbReference>
<comment type="similarity">
    <text evidence="1">Belongs to the 5'-nucleotidase family.</text>
</comment>
<accession>A0A932CQY8</accession>
<dbReference type="CDD" id="cd00845">
    <property type="entry name" value="MPP_UshA_N_like"/>
    <property type="match status" value="1"/>
</dbReference>
<reference evidence="3" key="1">
    <citation type="submission" date="2020-07" db="EMBL/GenBank/DDBJ databases">
        <title>Huge and variable diversity of episymbiotic CPR bacteria and DPANN archaea in groundwater ecosystems.</title>
        <authorList>
            <person name="He C.Y."/>
            <person name="Keren R."/>
            <person name="Whittaker M."/>
            <person name="Farag I.F."/>
            <person name="Doudna J."/>
            <person name="Cate J.H.D."/>
            <person name="Banfield J.F."/>
        </authorList>
    </citation>
    <scope>NUCLEOTIDE SEQUENCE</scope>
    <source>
        <strain evidence="3">NC_groundwater_672_Ag_B-0.1um_62_36</strain>
    </source>
</reference>
<name>A0A932CQY8_UNCTE</name>
<dbReference type="InterPro" id="IPR029052">
    <property type="entry name" value="Metallo-depent_PP-like"/>
</dbReference>
<organism evidence="3 4">
    <name type="scientific">Tectimicrobiota bacterium</name>
    <dbReference type="NCBI Taxonomy" id="2528274"/>
    <lineage>
        <taxon>Bacteria</taxon>
        <taxon>Pseudomonadati</taxon>
        <taxon>Nitrospinota/Tectimicrobiota group</taxon>
        <taxon>Candidatus Tectimicrobiota</taxon>
    </lineage>
</organism>
<proteinExistence type="inferred from homology"/>
<comment type="caution">
    <text evidence="3">The sequence shown here is derived from an EMBL/GenBank/DDBJ whole genome shotgun (WGS) entry which is preliminary data.</text>
</comment>
<dbReference type="AlphaFoldDB" id="A0A932CQY8"/>
<dbReference type="GO" id="GO:0000166">
    <property type="term" value="F:nucleotide binding"/>
    <property type="evidence" value="ECO:0007669"/>
    <property type="project" value="UniProtKB-KW"/>
</dbReference>
<dbReference type="PANTHER" id="PTHR11575:SF24">
    <property type="entry name" value="5'-NUCLEOTIDASE"/>
    <property type="match status" value="1"/>
</dbReference>
<evidence type="ECO:0000313" key="4">
    <source>
        <dbReference type="Proteomes" id="UP000769766"/>
    </source>
</evidence>
<dbReference type="PANTHER" id="PTHR11575">
    <property type="entry name" value="5'-NUCLEOTIDASE-RELATED"/>
    <property type="match status" value="1"/>
</dbReference>
<dbReference type="EMBL" id="JACPRF010000390">
    <property type="protein sequence ID" value="MBI2877757.1"/>
    <property type="molecule type" value="Genomic_DNA"/>
</dbReference>
<dbReference type="SUPFAM" id="SSF56300">
    <property type="entry name" value="Metallo-dependent phosphatases"/>
    <property type="match status" value="1"/>
</dbReference>
<dbReference type="Pfam" id="PF00149">
    <property type="entry name" value="Metallophos"/>
    <property type="match status" value="1"/>
</dbReference>
<evidence type="ECO:0000259" key="2">
    <source>
        <dbReference type="Pfam" id="PF00149"/>
    </source>
</evidence>
<keyword evidence="1" id="KW-0378">Hydrolase</keyword>
<keyword evidence="1" id="KW-0547">Nucleotide-binding</keyword>
<dbReference type="GO" id="GO:0030288">
    <property type="term" value="C:outer membrane-bounded periplasmic space"/>
    <property type="evidence" value="ECO:0007669"/>
    <property type="project" value="TreeGrafter"/>
</dbReference>
<dbReference type="Gene3D" id="3.60.21.10">
    <property type="match status" value="1"/>
</dbReference>
<evidence type="ECO:0000313" key="3">
    <source>
        <dbReference type="EMBL" id="MBI2877757.1"/>
    </source>
</evidence>
<dbReference type="PRINTS" id="PR01607">
    <property type="entry name" value="APYRASEFAMLY"/>
</dbReference>